<dbReference type="Proteomes" id="UP000262882">
    <property type="component" value="Unassembled WGS sequence"/>
</dbReference>
<feature type="region of interest" description="Disordered" evidence="1">
    <location>
        <begin position="65"/>
        <end position="85"/>
    </location>
</feature>
<sequence>MQFFTATLTGFALTAFVIAEPRIGLTLCVLGIVSVFPAWLVVSLGVRMAIETALAILAIHHHINRYTQPSQPPPDEPMDGKAIGR</sequence>
<keyword evidence="2" id="KW-1133">Transmembrane helix</keyword>
<keyword evidence="2" id="KW-0472">Membrane</keyword>
<accession>A0A372G8N9</accession>
<evidence type="ECO:0000313" key="3">
    <source>
        <dbReference type="EMBL" id="RFS81764.1"/>
    </source>
</evidence>
<organism evidence="3 4">
    <name type="scientific">Actinomadura spongiicola</name>
    <dbReference type="NCBI Taxonomy" id="2303421"/>
    <lineage>
        <taxon>Bacteria</taxon>
        <taxon>Bacillati</taxon>
        <taxon>Actinomycetota</taxon>
        <taxon>Actinomycetes</taxon>
        <taxon>Streptosporangiales</taxon>
        <taxon>Thermomonosporaceae</taxon>
        <taxon>Actinomadura</taxon>
    </lineage>
</organism>
<evidence type="ECO:0000313" key="4">
    <source>
        <dbReference type="Proteomes" id="UP000262882"/>
    </source>
</evidence>
<keyword evidence="2" id="KW-0812">Transmembrane</keyword>
<feature type="transmembrane region" description="Helical" evidence="2">
    <location>
        <begin position="29"/>
        <end position="50"/>
    </location>
</feature>
<name>A0A372G8N9_9ACTN</name>
<keyword evidence="4" id="KW-1185">Reference proteome</keyword>
<evidence type="ECO:0000256" key="2">
    <source>
        <dbReference type="SAM" id="Phobius"/>
    </source>
</evidence>
<gene>
    <name evidence="3" type="ORF">D0T12_28975</name>
</gene>
<evidence type="ECO:0000256" key="1">
    <source>
        <dbReference type="SAM" id="MobiDB-lite"/>
    </source>
</evidence>
<proteinExistence type="predicted"/>
<protein>
    <submittedName>
        <fullName evidence="3">Uncharacterized protein</fullName>
    </submittedName>
</protein>
<dbReference type="EMBL" id="QVNQ01000011">
    <property type="protein sequence ID" value="RFS81764.1"/>
    <property type="molecule type" value="Genomic_DNA"/>
</dbReference>
<reference evidence="3 4" key="1">
    <citation type="submission" date="2018-08" db="EMBL/GenBank/DDBJ databases">
        <title>Actinomadura spongicola sp. nov., isolated from marine sponge Leucetta chagosensis.</title>
        <authorList>
            <person name="Li L."/>
            <person name="Lin H.W."/>
        </authorList>
    </citation>
    <scope>NUCLEOTIDE SEQUENCE [LARGE SCALE GENOMIC DNA]</scope>
    <source>
        <strain evidence="3 4">LHW52907</strain>
    </source>
</reference>
<comment type="caution">
    <text evidence="3">The sequence shown here is derived from an EMBL/GenBank/DDBJ whole genome shotgun (WGS) entry which is preliminary data.</text>
</comment>
<dbReference type="AlphaFoldDB" id="A0A372G8N9"/>